<name>A0A1Z5I953_9LACO</name>
<sequence>MVLITASKYLLLTEAIGKKPMLRTRFTSQSYFVLAAFLDLMAQKVIRMSKDQVRIDETAELPAYLSIFTKELTAALAEDDSLENALKPITSWDIANQIYDGIGHELLASNQVQRVVFQNNLKPHIIYEPTDSARSEAKGWLIENISASSTDLAALNLFEIMSSMDALKWVIDDQGQRAELVKQVERNAHAKDIHRIGATAAEVITQKRFWLDSWLS</sequence>
<accession>A0A1Z5I953</accession>
<dbReference type="Proteomes" id="UP000198374">
    <property type="component" value="Unassembled WGS sequence"/>
</dbReference>
<proteinExistence type="predicted"/>
<organism evidence="1 2">
    <name type="scientific">Secundilactobacillus mixtipabuli</name>
    <dbReference type="NCBI Taxonomy" id="1435342"/>
    <lineage>
        <taxon>Bacteria</taxon>
        <taxon>Bacillati</taxon>
        <taxon>Bacillota</taxon>
        <taxon>Bacilli</taxon>
        <taxon>Lactobacillales</taxon>
        <taxon>Lactobacillaceae</taxon>
        <taxon>Secundilactobacillus</taxon>
    </lineage>
</organism>
<gene>
    <name evidence="1" type="ORF">IWT30_00064</name>
</gene>
<dbReference type="EMBL" id="BCMF01000001">
    <property type="protein sequence ID" value="GAW98121.1"/>
    <property type="molecule type" value="Genomic_DNA"/>
</dbReference>
<evidence type="ECO:0000313" key="2">
    <source>
        <dbReference type="Proteomes" id="UP000198374"/>
    </source>
</evidence>
<protein>
    <submittedName>
        <fullName evidence="1">Uncharacterized protein</fullName>
    </submittedName>
</protein>
<dbReference type="AlphaFoldDB" id="A0A1Z5I953"/>
<keyword evidence="2" id="KW-1185">Reference proteome</keyword>
<reference evidence="1 2" key="1">
    <citation type="submission" date="2015-11" db="EMBL/GenBank/DDBJ databases">
        <title>Draft genome sequences of new species of the genus Lactobacillus isolated from orchardgrass silage.</title>
        <authorList>
            <person name="Tohno M."/>
            <person name="Tanizawa Y."/>
            <person name="Arita M."/>
        </authorList>
    </citation>
    <scope>NUCLEOTIDE SEQUENCE [LARGE SCALE GENOMIC DNA]</scope>
    <source>
        <strain evidence="1 2">IWT30</strain>
    </source>
</reference>
<evidence type="ECO:0000313" key="1">
    <source>
        <dbReference type="EMBL" id="GAW98121.1"/>
    </source>
</evidence>
<comment type="caution">
    <text evidence="1">The sequence shown here is derived from an EMBL/GenBank/DDBJ whole genome shotgun (WGS) entry which is preliminary data.</text>
</comment>